<reference evidence="2 3" key="1">
    <citation type="submission" date="2019-12" db="EMBL/GenBank/DDBJ databases">
        <title>Auraticoccus cholistani sp. nov., an actinomycete isolated from soil of Cholistan desert.</title>
        <authorList>
            <person name="Cheema M.T."/>
        </authorList>
    </citation>
    <scope>NUCLEOTIDE SEQUENCE [LARGE SCALE GENOMIC DNA]</scope>
    <source>
        <strain evidence="2 3">F435</strain>
    </source>
</reference>
<dbReference type="Pfam" id="PF11716">
    <property type="entry name" value="MDMPI_N"/>
    <property type="match status" value="1"/>
</dbReference>
<keyword evidence="3" id="KW-1185">Reference proteome</keyword>
<dbReference type="InterPro" id="IPR034660">
    <property type="entry name" value="DinB/YfiT-like"/>
</dbReference>
<sequence>MTNAPTENPQLARFADRAARFTAVLQGAAGRWDAVTPCDGWTVRDVVDHVVETQRDFLTRHDLPLPARTPDQDPAATWQTHRAAVEALLAGEGVAARRYDGWFGPTTIGDTMVDFYGWDLLVHGWDVARATGQELVWPDELVADLEATADGWGDSLYGEGICRPPVELTGDATPQDRLLARLGRDPRWTAPEPVR</sequence>
<evidence type="ECO:0000313" key="3">
    <source>
        <dbReference type="Proteomes" id="UP000435304"/>
    </source>
</evidence>
<gene>
    <name evidence="2" type="ORF">GC722_11795</name>
</gene>
<dbReference type="GO" id="GO:0046872">
    <property type="term" value="F:metal ion binding"/>
    <property type="evidence" value="ECO:0007669"/>
    <property type="project" value="InterPro"/>
</dbReference>
<proteinExistence type="predicted"/>
<name>A0A6A9V193_9ACTN</name>
<dbReference type="NCBIfam" id="TIGR03083">
    <property type="entry name" value="maleylpyruvate isomerase family mycothiol-dependent enzyme"/>
    <property type="match status" value="1"/>
</dbReference>
<dbReference type="Proteomes" id="UP000435304">
    <property type="component" value="Unassembled WGS sequence"/>
</dbReference>
<dbReference type="InterPro" id="IPR017517">
    <property type="entry name" value="Maleyloyr_isom"/>
</dbReference>
<dbReference type="InterPro" id="IPR017520">
    <property type="entry name" value="CHP03086"/>
</dbReference>
<feature type="domain" description="Mycothiol-dependent maleylpyruvate isomerase metal-binding" evidence="1">
    <location>
        <begin position="12"/>
        <end position="128"/>
    </location>
</feature>
<dbReference type="SUPFAM" id="SSF109854">
    <property type="entry name" value="DinB/YfiT-like putative metalloenzymes"/>
    <property type="match status" value="1"/>
</dbReference>
<accession>A0A6A9V193</accession>
<organism evidence="2 3">
    <name type="scientific">Auraticoccus cholistanensis</name>
    <dbReference type="NCBI Taxonomy" id="2656650"/>
    <lineage>
        <taxon>Bacteria</taxon>
        <taxon>Bacillati</taxon>
        <taxon>Actinomycetota</taxon>
        <taxon>Actinomycetes</taxon>
        <taxon>Propionibacteriales</taxon>
        <taxon>Propionibacteriaceae</taxon>
        <taxon>Auraticoccus</taxon>
    </lineage>
</organism>
<dbReference type="AlphaFoldDB" id="A0A6A9V193"/>
<dbReference type="RefSeq" id="WP_156610341.1">
    <property type="nucleotide sequence ID" value="NZ_WPCU01000007.1"/>
</dbReference>
<dbReference type="NCBIfam" id="TIGR03086">
    <property type="entry name" value="TIGR03086 family metal-binding protein"/>
    <property type="match status" value="1"/>
</dbReference>
<evidence type="ECO:0000259" key="1">
    <source>
        <dbReference type="Pfam" id="PF11716"/>
    </source>
</evidence>
<comment type="caution">
    <text evidence="2">The sequence shown here is derived from an EMBL/GenBank/DDBJ whole genome shotgun (WGS) entry which is preliminary data.</text>
</comment>
<dbReference type="InterPro" id="IPR024344">
    <property type="entry name" value="MDMPI_metal-binding"/>
</dbReference>
<evidence type="ECO:0000313" key="2">
    <source>
        <dbReference type="EMBL" id="MVA76700.1"/>
    </source>
</evidence>
<protein>
    <submittedName>
        <fullName evidence="2">TIGR03086 family protein</fullName>
    </submittedName>
</protein>
<dbReference type="EMBL" id="WPCU01000007">
    <property type="protein sequence ID" value="MVA76700.1"/>
    <property type="molecule type" value="Genomic_DNA"/>
</dbReference>
<dbReference type="Gene3D" id="1.20.120.450">
    <property type="entry name" value="dinb family like domain"/>
    <property type="match status" value="1"/>
</dbReference>